<reference evidence="1" key="1">
    <citation type="submission" date="2018-05" db="EMBL/GenBank/DDBJ databases">
        <authorList>
            <person name="Lanie J.A."/>
            <person name="Ng W.-L."/>
            <person name="Kazmierczak K.M."/>
            <person name="Andrzejewski T.M."/>
            <person name="Davidsen T.M."/>
            <person name="Wayne K.J."/>
            <person name="Tettelin H."/>
            <person name="Glass J.I."/>
            <person name="Rusch D."/>
            <person name="Podicherti R."/>
            <person name="Tsui H.-C.T."/>
            <person name="Winkler M.E."/>
        </authorList>
    </citation>
    <scope>NUCLEOTIDE SEQUENCE</scope>
</reference>
<accession>A0A382TGC0</accession>
<evidence type="ECO:0000313" key="1">
    <source>
        <dbReference type="EMBL" id="SVD21169.1"/>
    </source>
</evidence>
<proteinExistence type="predicted"/>
<dbReference type="EMBL" id="UINC01136417">
    <property type="protein sequence ID" value="SVD21169.1"/>
    <property type="molecule type" value="Genomic_DNA"/>
</dbReference>
<protein>
    <submittedName>
        <fullName evidence="1">Uncharacterized protein</fullName>
    </submittedName>
</protein>
<dbReference type="AlphaFoldDB" id="A0A382TGC0"/>
<gene>
    <name evidence="1" type="ORF">METZ01_LOCUS374023</name>
</gene>
<organism evidence="1">
    <name type="scientific">marine metagenome</name>
    <dbReference type="NCBI Taxonomy" id="408172"/>
    <lineage>
        <taxon>unclassified sequences</taxon>
        <taxon>metagenomes</taxon>
        <taxon>ecological metagenomes</taxon>
    </lineage>
</organism>
<name>A0A382TGC0_9ZZZZ</name>
<feature type="non-terminal residue" evidence="1">
    <location>
        <position position="1"/>
    </location>
</feature>
<sequence>RARIGVVGRPISLFAQKLNRNLPSGRDVVFIYWL</sequence>